<protein>
    <recommendedName>
        <fullName evidence="4">Transmembrane protein</fullName>
    </recommendedName>
</protein>
<evidence type="ECO:0000256" key="1">
    <source>
        <dbReference type="SAM" id="Phobius"/>
    </source>
</evidence>
<evidence type="ECO:0000313" key="3">
    <source>
        <dbReference type="Proteomes" id="UP000246569"/>
    </source>
</evidence>
<evidence type="ECO:0008006" key="4">
    <source>
        <dbReference type="Google" id="ProtNLM"/>
    </source>
</evidence>
<reference evidence="2 3" key="1">
    <citation type="submission" date="2018-05" db="EMBL/GenBank/DDBJ databases">
        <title>Genomic Encyclopedia of Type Strains, Phase IV (KMG-IV): sequencing the most valuable type-strain genomes for metagenomic binning, comparative biology and taxonomic classification.</title>
        <authorList>
            <person name="Goeker M."/>
        </authorList>
    </citation>
    <scope>NUCLEOTIDE SEQUENCE [LARGE SCALE GENOMIC DNA]</scope>
    <source>
        <strain evidence="2 3">DSM 23606</strain>
    </source>
</reference>
<keyword evidence="1" id="KW-1133">Transmembrane helix</keyword>
<comment type="caution">
    <text evidence="2">The sequence shown here is derived from an EMBL/GenBank/DDBJ whole genome shotgun (WGS) entry which is preliminary data.</text>
</comment>
<feature type="transmembrane region" description="Helical" evidence="1">
    <location>
        <begin position="44"/>
        <end position="66"/>
    </location>
</feature>
<sequence>MNTSTLHAVSATLALLLIATFWTSTLVAELLLGADAVVAVKHAIARYGLIALLLTMAATGASGFALGRGRSGRLLDAKKRRMPLLGLNGLLLMIPAALWLDHKAGLGEFDTAFYVVQAVELLVGLLQLTLIGLNVRTGLQLSGRRRPRIPAQES</sequence>
<feature type="transmembrane region" description="Helical" evidence="1">
    <location>
        <begin position="112"/>
        <end position="135"/>
    </location>
</feature>
<evidence type="ECO:0000313" key="2">
    <source>
        <dbReference type="EMBL" id="PWV58849.1"/>
    </source>
</evidence>
<dbReference type="EMBL" id="QGTJ01000013">
    <property type="protein sequence ID" value="PWV58849.1"/>
    <property type="molecule type" value="Genomic_DNA"/>
</dbReference>
<organism evidence="2 3">
    <name type="scientific">Plasticicumulans acidivorans</name>
    <dbReference type="NCBI Taxonomy" id="886464"/>
    <lineage>
        <taxon>Bacteria</taxon>
        <taxon>Pseudomonadati</taxon>
        <taxon>Pseudomonadota</taxon>
        <taxon>Gammaproteobacteria</taxon>
        <taxon>Candidatus Competibacteraceae</taxon>
        <taxon>Plasticicumulans</taxon>
    </lineage>
</organism>
<accession>A0A317MQE9</accession>
<gene>
    <name evidence="2" type="ORF">C7443_11330</name>
</gene>
<dbReference type="AlphaFoldDB" id="A0A317MQE9"/>
<dbReference type="Proteomes" id="UP000246569">
    <property type="component" value="Unassembled WGS sequence"/>
</dbReference>
<keyword evidence="3" id="KW-1185">Reference proteome</keyword>
<keyword evidence="1" id="KW-0472">Membrane</keyword>
<feature type="transmembrane region" description="Helical" evidence="1">
    <location>
        <begin position="82"/>
        <end position="100"/>
    </location>
</feature>
<keyword evidence="1" id="KW-0812">Transmembrane</keyword>
<name>A0A317MQE9_9GAMM</name>
<proteinExistence type="predicted"/>
<dbReference type="RefSeq" id="WP_110020056.1">
    <property type="nucleotide sequence ID" value="NZ_QGTJ01000013.1"/>
</dbReference>
<dbReference type="OrthoDB" id="5195601at2"/>